<name>A0A8T3VKM0_9EURY</name>
<dbReference type="EMBL" id="SUTF01000002">
    <property type="protein sequence ID" value="MBE6509951.1"/>
    <property type="molecule type" value="Genomic_DNA"/>
</dbReference>
<evidence type="ECO:0000313" key="3">
    <source>
        <dbReference type="Proteomes" id="UP000713479"/>
    </source>
</evidence>
<evidence type="ECO:0000313" key="2">
    <source>
        <dbReference type="EMBL" id="MBE6509951.1"/>
    </source>
</evidence>
<reference evidence="2" key="1">
    <citation type="submission" date="2019-04" db="EMBL/GenBank/DDBJ databases">
        <title>Evolution of Biomass-Degrading Anaerobic Consortia Revealed by Metagenomics.</title>
        <authorList>
            <person name="Peng X."/>
        </authorList>
    </citation>
    <scope>NUCLEOTIDE SEQUENCE</scope>
    <source>
        <strain evidence="2">SIG13</strain>
    </source>
</reference>
<sequence>MINRKKEIDELVESMMQKTTNNPRDYCFNYIVSRYPKVSHEVFGFPGKFIKSLDRIAYKEDGSKLELDIAELVEKDEFIKQKSTINVEHQTTPIEYGKIDPIYDYKIHLIHENNLPSTSIVITSIEQEKQMKCYESQNNVFNVYYIEVKEKDICEKLNILRNITNSEEISQKEAIYFTYIVIFVDRNIDKRIVEEISHIFMHVKMNSYLRLDIHHVLKIMIKEIFKDNKQKTRELLTMITKTLNEKEFCELTREEQFKADIARKDELIENRDEMLAKKDEMISEIKTENEKKISEIKTENEKRISEKDKEISEIKTENEKKISEKDKEIYEKDKEIYEKDVMLAKKDEELEILRLQIKQQNSKQ</sequence>
<dbReference type="AlphaFoldDB" id="A0A8T3VKM0"/>
<keyword evidence="1" id="KW-0175">Coiled coil</keyword>
<organism evidence="2 3">
    <name type="scientific">Methanobrevibacter millerae</name>
    <dbReference type="NCBI Taxonomy" id="230361"/>
    <lineage>
        <taxon>Archaea</taxon>
        <taxon>Methanobacteriati</taxon>
        <taxon>Methanobacteriota</taxon>
        <taxon>Methanomada group</taxon>
        <taxon>Methanobacteria</taxon>
        <taxon>Methanobacteriales</taxon>
        <taxon>Methanobacteriaceae</taxon>
        <taxon>Methanobrevibacter</taxon>
    </lineage>
</organism>
<protein>
    <submittedName>
        <fullName evidence="2">Uncharacterized protein</fullName>
    </submittedName>
</protein>
<gene>
    <name evidence="2" type="ORF">E7Z74_01590</name>
</gene>
<proteinExistence type="predicted"/>
<evidence type="ECO:0000256" key="1">
    <source>
        <dbReference type="SAM" id="Coils"/>
    </source>
</evidence>
<comment type="caution">
    <text evidence="2">The sequence shown here is derived from an EMBL/GenBank/DDBJ whole genome shotgun (WGS) entry which is preliminary data.</text>
</comment>
<feature type="coiled-coil region" evidence="1">
    <location>
        <begin position="264"/>
        <end position="363"/>
    </location>
</feature>
<accession>A0A8T3VKM0</accession>
<dbReference type="Proteomes" id="UP000713479">
    <property type="component" value="Unassembled WGS sequence"/>
</dbReference>